<evidence type="ECO:0008006" key="9">
    <source>
        <dbReference type="Google" id="ProtNLM"/>
    </source>
</evidence>
<dbReference type="InterPro" id="IPR053137">
    <property type="entry name" value="NLR-like"/>
</dbReference>
<evidence type="ECO:0000313" key="7">
    <source>
        <dbReference type="EMBL" id="KAK6512577.1"/>
    </source>
</evidence>
<dbReference type="InterPro" id="IPR054471">
    <property type="entry name" value="GPIID_WHD"/>
</dbReference>
<accession>A0AAV9WSQ8</accession>
<dbReference type="SUPFAM" id="SSF48452">
    <property type="entry name" value="TPR-like"/>
    <property type="match status" value="4"/>
</dbReference>
<feature type="domain" description="Nucleoside phosphorylase" evidence="3">
    <location>
        <begin position="15"/>
        <end position="298"/>
    </location>
</feature>
<dbReference type="InterPro" id="IPR000845">
    <property type="entry name" value="Nucleoside_phosphorylase_d"/>
</dbReference>
<evidence type="ECO:0000259" key="5">
    <source>
        <dbReference type="Pfam" id="PF22939"/>
    </source>
</evidence>
<dbReference type="Gene3D" id="3.40.50.300">
    <property type="entry name" value="P-loop containing nucleotide triphosphate hydrolases"/>
    <property type="match status" value="1"/>
</dbReference>
<dbReference type="SUPFAM" id="SSF52540">
    <property type="entry name" value="P-loop containing nucleoside triphosphate hydrolases"/>
    <property type="match status" value="1"/>
</dbReference>
<dbReference type="SUPFAM" id="SSF53167">
    <property type="entry name" value="Purine and uridine phosphorylases"/>
    <property type="match status" value="1"/>
</dbReference>
<dbReference type="InterPro" id="IPR019734">
    <property type="entry name" value="TPR_rpt"/>
</dbReference>
<feature type="region of interest" description="Disordered" evidence="2">
    <location>
        <begin position="1705"/>
        <end position="1725"/>
    </location>
</feature>
<reference evidence="7 8" key="1">
    <citation type="submission" date="2023-08" db="EMBL/GenBank/DDBJ databases">
        <authorList>
            <person name="Palmer J.M."/>
        </authorList>
    </citation>
    <scope>NUCLEOTIDE SEQUENCE [LARGE SCALE GENOMIC DNA]</scope>
    <source>
        <strain evidence="7 8">TWF481</strain>
    </source>
</reference>
<dbReference type="Pfam" id="PF17107">
    <property type="entry name" value="SesA"/>
    <property type="match status" value="1"/>
</dbReference>
<evidence type="ECO:0000259" key="6">
    <source>
        <dbReference type="Pfam" id="PF24883"/>
    </source>
</evidence>
<sequence>MRNLQKTLRHDDYTIGWISALPLEMAAATMMLDEVHNKLPQQPSDQNSYTLGSVHGHNVAIACLPSGVYGTTSAAIVAAHMLATFHAVRFVLMVGIGGGVPGGKSDVRLGDVVVSKPSGTNGGVIQYDFGKTMTAGQFQRVGCLNKPPHVLLTAVSALEAHNMGGQSQIPTYLSQLQAKSSSASKFAYVGQNSDQVYEAGYDHSGGETCSGCDRSRLVSRAPRRSNNPRVHYGLIASGNQVMKNGATRDKLARSEDPGILCFEMEAAGMMDQVPCLVIRGICDYCDSHKNKAWQGYAAAVAAAYAKELLQGVSIVDVSTTSRVKDIDTLSVATMILAASVASFLCISGGVVACLQSRGARVSSDALGDVLIQLPAISDSLERIVENCKTGLIPQEEQTKLLPVVTGCLNQASTLQALIDRLIPTPEDSKLRRIKKLTSRFQKAGAVSSSLSILEGYKSTITMHLQQRTAAQVSNLNKTADIVKEIKLEQRQQTRAISLDWLKPRGIGSSHPERIPGTCEWIRNQESYIKWMEASPSTHRLLSVQGVSGCGKSVLATFLARDVQIKGFQVLFFSFSGTDNRRQKIESLARAFLWELLQRSSDDRAHEIANDLEKRRPLTTEDMFEALLLTIKIATGPIYCIIDGVDECTDECNNPRSGLLYYVQQMVELDNCRVALFGRPRVLQAASRLKVSLNIEITFELVKSDIRKLAASKINGCEDWESLSPEDRDHISNMLVSGSDGMFLWVELMAADLNTSPTREILMEKLRNMPRGMENVYRTRFSKLLDQYSQDDGIALARKILAFTIAAPRRMTVDELWHCLTLDNECGPRLRGGLIMRRDKIILNACVDLVTITGNCVELVHFSVQEFLTRPKESWMQEASDRLIESMFRVDFESAHLGLASICIDYLSTGECGVLIQKLAEGEAPSSDSKYPLLAYSSSSFILHLARSGTPPRPQISTKFDKFLGSKGFGAWVEYVTLLVLGGSNASLDLIGDLAILENWAKSGSDTESGIYHRKFQMALRQNVQQRILDFGATDPRTRRLQVICNHLEGWDHFFQGFGLDGEDTCLEGLEASSVIETPETASFDPALQGVRDQTQELQLHNNNASNPRDSSHAASQLMNLIGRYETAQLPAKFDLLLKLGALLRQSKVIYDPLKLLLEAILNSAQKVPGQILYMIGDFFYGLKRYDDARRVYQVALSKGVHVNAHLKLLLLYAIGSAWAAQGDSIKAGEAHREALKEFEQDQEVYGPHYFGHSYYVTAYRVMNYLGNNLYELSSYVEAEYMYRRSVEGRQKLLGHDHRDTLITISNVGRALSSQERHPEAEQMYRRALKGLEKILSDDDSRMIDEVLNLGDALYTQQRYHEAEEMYRRAVEGQQKLGGYDDPVTLEGIESLGHVLFYQEKFPEAEEMYRRAFVRRQHSPGAGTLDTLYSARNLAKTLNRQGKDSEAEGLYRIALEGQRELLGHEHENAETFQTAIDIGDTLYWQQKYSEAEEMYKHILKGPGALKFFTSNYLGTLKDVYDLGHVFLKQKEYLRAGDIFRLALEWRERILGNDHFDTFLALFSLECCLYQEGNSLDELELVRRKMDKKKFPLGREDRNALIGMRLLGDTLSYQRRDSEAEELLLRALRGNEKQFGYAYGETLACVNTLGWALFGQGAHRALEVKGILKEAMRLENLEEICASSGDPTLFDSLKRLDEALDKDIESGWSLSEPRPEFGASKESPHLI</sequence>
<dbReference type="GO" id="GO:0009116">
    <property type="term" value="P:nucleoside metabolic process"/>
    <property type="evidence" value="ECO:0007669"/>
    <property type="project" value="InterPro"/>
</dbReference>
<dbReference type="EMBL" id="JAVHJL010000001">
    <property type="protein sequence ID" value="KAK6512577.1"/>
    <property type="molecule type" value="Genomic_DNA"/>
</dbReference>
<dbReference type="Gene3D" id="1.25.40.10">
    <property type="entry name" value="Tetratricopeptide repeat domain"/>
    <property type="match status" value="3"/>
</dbReference>
<feature type="domain" description="Nephrocystin 3-like N-terminal" evidence="6">
    <location>
        <begin position="516"/>
        <end position="673"/>
    </location>
</feature>
<evidence type="ECO:0000259" key="3">
    <source>
        <dbReference type="Pfam" id="PF01048"/>
    </source>
</evidence>
<dbReference type="InterPro" id="IPR011990">
    <property type="entry name" value="TPR-like_helical_dom_sf"/>
</dbReference>
<dbReference type="PANTHER" id="PTHR46082:SF11">
    <property type="entry name" value="AAA+ ATPASE DOMAIN-CONTAINING PROTEIN-RELATED"/>
    <property type="match status" value="1"/>
</dbReference>
<protein>
    <recommendedName>
        <fullName evidence="9">NACHT domain-containing protein</fullName>
    </recommendedName>
</protein>
<dbReference type="InterPro" id="IPR031352">
    <property type="entry name" value="SesA"/>
</dbReference>
<dbReference type="Pfam" id="PF13424">
    <property type="entry name" value="TPR_12"/>
    <property type="match status" value="3"/>
</dbReference>
<gene>
    <name evidence="7" type="ORF">TWF481_001461</name>
</gene>
<dbReference type="Proteomes" id="UP001370758">
    <property type="component" value="Unassembled WGS sequence"/>
</dbReference>
<proteinExistence type="predicted"/>
<dbReference type="Pfam" id="PF24883">
    <property type="entry name" value="NPHP3_N"/>
    <property type="match status" value="1"/>
</dbReference>
<dbReference type="GO" id="GO:0003824">
    <property type="term" value="F:catalytic activity"/>
    <property type="evidence" value="ECO:0007669"/>
    <property type="project" value="InterPro"/>
</dbReference>
<evidence type="ECO:0000256" key="2">
    <source>
        <dbReference type="SAM" id="MobiDB-lite"/>
    </source>
</evidence>
<name>A0AAV9WSQ8_9PEZI</name>
<dbReference type="Pfam" id="PF22939">
    <property type="entry name" value="WHD_GPIID"/>
    <property type="match status" value="1"/>
</dbReference>
<dbReference type="SMART" id="SM00028">
    <property type="entry name" value="TPR"/>
    <property type="match status" value="7"/>
</dbReference>
<dbReference type="InterPro" id="IPR035994">
    <property type="entry name" value="Nucleoside_phosphorylase_sf"/>
</dbReference>
<dbReference type="Gene3D" id="3.40.50.1580">
    <property type="entry name" value="Nucleoside phosphorylase domain"/>
    <property type="match status" value="1"/>
</dbReference>
<organism evidence="7 8">
    <name type="scientific">Arthrobotrys musiformis</name>
    <dbReference type="NCBI Taxonomy" id="47236"/>
    <lineage>
        <taxon>Eukaryota</taxon>
        <taxon>Fungi</taxon>
        <taxon>Dikarya</taxon>
        <taxon>Ascomycota</taxon>
        <taxon>Pezizomycotina</taxon>
        <taxon>Orbiliomycetes</taxon>
        <taxon>Orbiliales</taxon>
        <taxon>Orbiliaceae</taxon>
        <taxon>Arthrobotrys</taxon>
    </lineage>
</organism>
<comment type="caution">
    <text evidence="7">The sequence shown here is derived from an EMBL/GenBank/DDBJ whole genome shotgun (WGS) entry which is preliminary data.</text>
</comment>
<evidence type="ECO:0000313" key="8">
    <source>
        <dbReference type="Proteomes" id="UP001370758"/>
    </source>
</evidence>
<evidence type="ECO:0000256" key="1">
    <source>
        <dbReference type="ARBA" id="ARBA00022737"/>
    </source>
</evidence>
<feature type="domain" description="NACHT-NTPase and P-loop NTPases N-terminal" evidence="4">
    <location>
        <begin position="365"/>
        <end position="447"/>
    </location>
</feature>
<dbReference type="InterPro" id="IPR027417">
    <property type="entry name" value="P-loop_NTPase"/>
</dbReference>
<feature type="domain" description="GPI inositol-deacylase winged helix" evidence="5">
    <location>
        <begin position="792"/>
        <end position="869"/>
    </location>
</feature>
<dbReference type="InterPro" id="IPR056884">
    <property type="entry name" value="NPHP3-like_N"/>
</dbReference>
<keyword evidence="1" id="KW-0677">Repeat</keyword>
<dbReference type="Pfam" id="PF01048">
    <property type="entry name" value="PNP_UDP_1"/>
    <property type="match status" value="1"/>
</dbReference>
<keyword evidence="8" id="KW-1185">Reference proteome</keyword>
<evidence type="ECO:0000259" key="4">
    <source>
        <dbReference type="Pfam" id="PF17107"/>
    </source>
</evidence>
<dbReference type="PANTHER" id="PTHR46082">
    <property type="entry name" value="ATP/GTP-BINDING PROTEIN-RELATED"/>
    <property type="match status" value="1"/>
</dbReference>